<name>A0A6A6SH75_9PLEO</name>
<evidence type="ECO:0000256" key="1">
    <source>
        <dbReference type="ARBA" id="ARBA00004141"/>
    </source>
</evidence>
<dbReference type="AlphaFoldDB" id="A0A6A6SH75"/>
<evidence type="ECO:0000259" key="7">
    <source>
        <dbReference type="Pfam" id="PF20684"/>
    </source>
</evidence>
<protein>
    <recommendedName>
        <fullName evidence="7">Rhodopsin domain-containing protein</fullName>
    </recommendedName>
</protein>
<evidence type="ECO:0000256" key="5">
    <source>
        <dbReference type="ARBA" id="ARBA00038359"/>
    </source>
</evidence>
<dbReference type="EMBL" id="MU006776">
    <property type="protein sequence ID" value="KAF2646367.1"/>
    <property type="molecule type" value="Genomic_DNA"/>
</dbReference>
<feature type="transmembrane region" description="Helical" evidence="6">
    <location>
        <begin position="131"/>
        <end position="154"/>
    </location>
</feature>
<feature type="domain" description="Rhodopsin" evidence="7">
    <location>
        <begin position="51"/>
        <end position="269"/>
    </location>
</feature>
<keyword evidence="9" id="KW-1185">Reference proteome</keyword>
<keyword evidence="4 6" id="KW-0472">Membrane</keyword>
<keyword evidence="2 6" id="KW-0812">Transmembrane</keyword>
<reference evidence="8" key="1">
    <citation type="journal article" date="2020" name="Stud. Mycol.">
        <title>101 Dothideomycetes genomes: a test case for predicting lifestyles and emergence of pathogens.</title>
        <authorList>
            <person name="Haridas S."/>
            <person name="Albert R."/>
            <person name="Binder M."/>
            <person name="Bloem J."/>
            <person name="Labutti K."/>
            <person name="Salamov A."/>
            <person name="Andreopoulos B."/>
            <person name="Baker S."/>
            <person name="Barry K."/>
            <person name="Bills G."/>
            <person name="Bluhm B."/>
            <person name="Cannon C."/>
            <person name="Castanera R."/>
            <person name="Culley D."/>
            <person name="Daum C."/>
            <person name="Ezra D."/>
            <person name="Gonzalez J."/>
            <person name="Henrissat B."/>
            <person name="Kuo A."/>
            <person name="Liang C."/>
            <person name="Lipzen A."/>
            <person name="Lutzoni F."/>
            <person name="Magnuson J."/>
            <person name="Mondo S."/>
            <person name="Nolan M."/>
            <person name="Ohm R."/>
            <person name="Pangilinan J."/>
            <person name="Park H.-J."/>
            <person name="Ramirez L."/>
            <person name="Alfaro M."/>
            <person name="Sun H."/>
            <person name="Tritt A."/>
            <person name="Yoshinaga Y."/>
            <person name="Zwiers L.-H."/>
            <person name="Turgeon B."/>
            <person name="Goodwin S."/>
            <person name="Spatafora J."/>
            <person name="Crous P."/>
            <person name="Grigoriev I."/>
        </authorList>
    </citation>
    <scope>NUCLEOTIDE SEQUENCE</scope>
    <source>
        <strain evidence="8">CBS 473.64</strain>
    </source>
</reference>
<comment type="subcellular location">
    <subcellularLocation>
        <location evidence="1">Membrane</location>
        <topology evidence="1">Multi-pass membrane protein</topology>
    </subcellularLocation>
</comment>
<evidence type="ECO:0000256" key="6">
    <source>
        <dbReference type="SAM" id="Phobius"/>
    </source>
</evidence>
<sequence length="313" mass="34405">MANLTPLGRTTIVVSWLVTTLAFISLVFCTVVFLCAGRFGYSTRFSWISTSDGLNYAAFVVGVVLVSQNTFAILVEGQANHQNDLASRQADKLAKSIIIHEALWSMVNALVRISACLSLHRIFSPSKNIRVTIIITVGFSVLHCFASVLELALICRPFSAQWKTDIEATCGNQLLSFIILEITAIAIDCAILFIPSYATYQLQSITIQRRVYMFCVFDIGAVLLIIAGMRLKAISHATSPDFVYSKSYLALLSALGVMLAIILCAAVPSAFIGRMIKVFFRRYLHNAETPGKSTNSSYETPECREAFSARGDN</sequence>
<dbReference type="InterPro" id="IPR052337">
    <property type="entry name" value="SAT4-like"/>
</dbReference>
<feature type="transmembrane region" description="Helical" evidence="6">
    <location>
        <begin position="12"/>
        <end position="35"/>
    </location>
</feature>
<organism evidence="8 9">
    <name type="scientific">Massarina eburnea CBS 473.64</name>
    <dbReference type="NCBI Taxonomy" id="1395130"/>
    <lineage>
        <taxon>Eukaryota</taxon>
        <taxon>Fungi</taxon>
        <taxon>Dikarya</taxon>
        <taxon>Ascomycota</taxon>
        <taxon>Pezizomycotina</taxon>
        <taxon>Dothideomycetes</taxon>
        <taxon>Pleosporomycetidae</taxon>
        <taxon>Pleosporales</taxon>
        <taxon>Massarineae</taxon>
        <taxon>Massarinaceae</taxon>
        <taxon>Massarina</taxon>
    </lineage>
</organism>
<dbReference type="GO" id="GO:0016020">
    <property type="term" value="C:membrane"/>
    <property type="evidence" value="ECO:0007669"/>
    <property type="project" value="UniProtKB-SubCell"/>
</dbReference>
<proteinExistence type="inferred from homology"/>
<evidence type="ECO:0000256" key="3">
    <source>
        <dbReference type="ARBA" id="ARBA00022989"/>
    </source>
</evidence>
<feature type="transmembrane region" description="Helical" evidence="6">
    <location>
        <begin position="174"/>
        <end position="199"/>
    </location>
</feature>
<dbReference type="OrthoDB" id="5421689at2759"/>
<evidence type="ECO:0000256" key="2">
    <source>
        <dbReference type="ARBA" id="ARBA00022692"/>
    </source>
</evidence>
<gene>
    <name evidence="8" type="ORF">P280DRAFT_9495</name>
</gene>
<comment type="similarity">
    <text evidence="5">Belongs to the SAT4 family.</text>
</comment>
<feature type="transmembrane region" description="Helical" evidence="6">
    <location>
        <begin position="211"/>
        <end position="229"/>
    </location>
</feature>
<dbReference type="InterPro" id="IPR049326">
    <property type="entry name" value="Rhodopsin_dom_fungi"/>
</dbReference>
<dbReference type="PANTHER" id="PTHR33048:SF47">
    <property type="entry name" value="INTEGRAL MEMBRANE PROTEIN-RELATED"/>
    <property type="match status" value="1"/>
</dbReference>
<dbReference type="Proteomes" id="UP000799753">
    <property type="component" value="Unassembled WGS sequence"/>
</dbReference>
<dbReference type="PANTHER" id="PTHR33048">
    <property type="entry name" value="PTH11-LIKE INTEGRAL MEMBRANE PROTEIN (AFU_ORTHOLOGUE AFUA_5G11245)"/>
    <property type="match status" value="1"/>
</dbReference>
<evidence type="ECO:0000313" key="9">
    <source>
        <dbReference type="Proteomes" id="UP000799753"/>
    </source>
</evidence>
<keyword evidence="3 6" id="KW-1133">Transmembrane helix</keyword>
<feature type="transmembrane region" description="Helical" evidence="6">
    <location>
        <begin position="249"/>
        <end position="272"/>
    </location>
</feature>
<accession>A0A6A6SH75</accession>
<evidence type="ECO:0000313" key="8">
    <source>
        <dbReference type="EMBL" id="KAF2646367.1"/>
    </source>
</evidence>
<evidence type="ECO:0000256" key="4">
    <source>
        <dbReference type="ARBA" id="ARBA00023136"/>
    </source>
</evidence>
<feature type="transmembrane region" description="Helical" evidence="6">
    <location>
        <begin position="56"/>
        <end position="77"/>
    </location>
</feature>
<dbReference type="Pfam" id="PF20684">
    <property type="entry name" value="Fung_rhodopsin"/>
    <property type="match status" value="1"/>
</dbReference>